<dbReference type="AlphaFoldDB" id="A0AAN8IN36"/>
<gene>
    <name evidence="2" type="ORF">GCK32_005870</name>
</gene>
<feature type="region of interest" description="Disordered" evidence="1">
    <location>
        <begin position="214"/>
        <end position="233"/>
    </location>
</feature>
<evidence type="ECO:0000313" key="2">
    <source>
        <dbReference type="EMBL" id="KAK5980579.1"/>
    </source>
</evidence>
<protein>
    <submittedName>
        <fullName evidence="2">Uncharacterized protein</fullName>
    </submittedName>
</protein>
<accession>A0AAN8IN36</accession>
<feature type="region of interest" description="Disordered" evidence="1">
    <location>
        <begin position="175"/>
        <end position="194"/>
    </location>
</feature>
<feature type="region of interest" description="Disordered" evidence="1">
    <location>
        <begin position="115"/>
        <end position="150"/>
    </location>
</feature>
<reference evidence="2 3" key="1">
    <citation type="submission" date="2019-10" db="EMBL/GenBank/DDBJ databases">
        <title>Assembly and Annotation for the nematode Trichostrongylus colubriformis.</title>
        <authorList>
            <person name="Martin J."/>
        </authorList>
    </citation>
    <scope>NUCLEOTIDE SEQUENCE [LARGE SCALE GENOMIC DNA]</scope>
    <source>
        <strain evidence="2">G859</strain>
        <tissue evidence="2">Whole worm</tissue>
    </source>
</reference>
<evidence type="ECO:0000256" key="1">
    <source>
        <dbReference type="SAM" id="MobiDB-lite"/>
    </source>
</evidence>
<dbReference type="EMBL" id="WIXE01007262">
    <property type="protein sequence ID" value="KAK5980579.1"/>
    <property type="molecule type" value="Genomic_DNA"/>
</dbReference>
<organism evidence="2 3">
    <name type="scientific">Trichostrongylus colubriformis</name>
    <name type="common">Black scour worm</name>
    <dbReference type="NCBI Taxonomy" id="6319"/>
    <lineage>
        <taxon>Eukaryota</taxon>
        <taxon>Metazoa</taxon>
        <taxon>Ecdysozoa</taxon>
        <taxon>Nematoda</taxon>
        <taxon>Chromadorea</taxon>
        <taxon>Rhabditida</taxon>
        <taxon>Rhabditina</taxon>
        <taxon>Rhabditomorpha</taxon>
        <taxon>Strongyloidea</taxon>
        <taxon>Trichostrongylidae</taxon>
        <taxon>Trichostrongylus</taxon>
    </lineage>
</organism>
<dbReference type="Proteomes" id="UP001331761">
    <property type="component" value="Unassembled WGS sequence"/>
</dbReference>
<keyword evidence="3" id="KW-1185">Reference proteome</keyword>
<comment type="caution">
    <text evidence="2">The sequence shown here is derived from an EMBL/GenBank/DDBJ whole genome shotgun (WGS) entry which is preliminary data.</text>
</comment>
<evidence type="ECO:0000313" key="3">
    <source>
        <dbReference type="Proteomes" id="UP001331761"/>
    </source>
</evidence>
<proteinExistence type="predicted"/>
<sequence length="343" mass="37894">MNGSGPLAHSQCGIAERSSFSDVLNIEGSKEREASQDGPPLIAPVPTERPGNCISRNASQSYDPLRAVLEQPSMITSRRVSAPAVLSPSRYKNSRHFVSNKVVLELRSKNLQPGRKYSRVSEARDDASIPCQPYFRSRRTSSDSSNPMATRGEEVIHKIDASPFAYSDQCFMTGSRSPASENHTGVSSRKLSNPPTKTVLQFCERGLRRYNASECSSTDSAEGQPQNERPPYTKRFMKNEIASCLAPIGRLREGEHTPGIASGGHENQSRHFVLPPSSLGRCPSSWEPCNPLLNAPKKRKIPTTSSDSNMFDFSCMNLILSSYETTSRHSSKRPICRVLRFAE</sequence>
<feature type="region of interest" description="Disordered" evidence="1">
    <location>
        <begin position="24"/>
        <end position="58"/>
    </location>
</feature>
<name>A0AAN8IN36_TRICO</name>
<feature type="compositionally biased region" description="Polar residues" evidence="1">
    <location>
        <begin position="214"/>
        <end position="227"/>
    </location>
</feature>